<gene>
    <name evidence="2" type="ORF">ETAA1_10090</name>
</gene>
<dbReference type="PROSITE" id="PS51257">
    <property type="entry name" value="PROKAR_LIPOPROTEIN"/>
    <property type="match status" value="1"/>
</dbReference>
<protein>
    <submittedName>
        <fullName evidence="2">Uncharacterized protein</fullName>
    </submittedName>
</protein>
<dbReference type="KEGG" id="uli:ETAA1_10090"/>
<evidence type="ECO:0000256" key="1">
    <source>
        <dbReference type="SAM" id="MobiDB-lite"/>
    </source>
</evidence>
<dbReference type="RefSeq" id="WP_145234846.1">
    <property type="nucleotide sequence ID" value="NZ_CP036273.1"/>
</dbReference>
<feature type="region of interest" description="Disordered" evidence="1">
    <location>
        <begin position="25"/>
        <end position="59"/>
    </location>
</feature>
<accession>A0A517XNL4</accession>
<reference evidence="2 3" key="1">
    <citation type="submission" date="2019-02" db="EMBL/GenBank/DDBJ databases">
        <title>Deep-cultivation of Planctomycetes and their phenomic and genomic characterization uncovers novel biology.</title>
        <authorList>
            <person name="Wiegand S."/>
            <person name="Jogler M."/>
            <person name="Boedeker C."/>
            <person name="Pinto D."/>
            <person name="Vollmers J."/>
            <person name="Rivas-Marin E."/>
            <person name="Kohn T."/>
            <person name="Peeters S.H."/>
            <person name="Heuer A."/>
            <person name="Rast P."/>
            <person name="Oberbeckmann S."/>
            <person name="Bunk B."/>
            <person name="Jeske O."/>
            <person name="Meyerdierks A."/>
            <person name="Storesund J.E."/>
            <person name="Kallscheuer N."/>
            <person name="Luecker S."/>
            <person name="Lage O.M."/>
            <person name="Pohl T."/>
            <person name="Merkel B.J."/>
            <person name="Hornburger P."/>
            <person name="Mueller R.-W."/>
            <person name="Bruemmer F."/>
            <person name="Labrenz M."/>
            <person name="Spormann A.M."/>
            <person name="Op den Camp H."/>
            <person name="Overmann J."/>
            <person name="Amann R."/>
            <person name="Jetten M.S.M."/>
            <person name="Mascher T."/>
            <person name="Medema M.H."/>
            <person name="Devos D.P."/>
            <person name="Kaster A.-K."/>
            <person name="Ovreas L."/>
            <person name="Rohde M."/>
            <person name="Galperin M.Y."/>
            <person name="Jogler C."/>
        </authorList>
    </citation>
    <scope>NUCLEOTIDE SEQUENCE [LARGE SCALE GENOMIC DNA]</scope>
    <source>
        <strain evidence="2 3">ETA_A1</strain>
    </source>
</reference>
<evidence type="ECO:0000313" key="3">
    <source>
        <dbReference type="Proteomes" id="UP000319576"/>
    </source>
</evidence>
<keyword evidence="3" id="KW-1185">Reference proteome</keyword>
<proteinExistence type="predicted"/>
<name>A0A517XNL4_9BACT</name>
<dbReference type="Proteomes" id="UP000319576">
    <property type="component" value="Chromosome"/>
</dbReference>
<sequence length="301" mass="31278">MRWSKPAAVLCVAYSLVVAGCRDAGKDQPTAQPPAPSVGPDGQPFAATAPADSGSPAHAAAQQFVTDLRGSAATDPNRVSARFLKVIGKPLGTSPEDQAKKFSGAAAGQWLKRVAAAMGSDARVSPAAGAAREGSAVFVGSFESGAVPKGRYLIRLVEDGGAWKLDWFQVSAAEARVPTTPIDPFVDFAVLSLGDVLAAGPMTADDRAPLGAALFTPAVMAGWEVSQPEDAAGYDYQRGALAAKLDAVAAGKAEWYFRSSASVAAYKIQFGVGAEAMVFVDFALVRGDGPNHWRVDQFVRH</sequence>
<evidence type="ECO:0000313" key="2">
    <source>
        <dbReference type="EMBL" id="QDU19105.1"/>
    </source>
</evidence>
<organism evidence="2 3">
    <name type="scientific">Urbifossiella limnaea</name>
    <dbReference type="NCBI Taxonomy" id="2528023"/>
    <lineage>
        <taxon>Bacteria</taxon>
        <taxon>Pseudomonadati</taxon>
        <taxon>Planctomycetota</taxon>
        <taxon>Planctomycetia</taxon>
        <taxon>Gemmatales</taxon>
        <taxon>Gemmataceae</taxon>
        <taxon>Urbifossiella</taxon>
    </lineage>
</organism>
<dbReference type="AlphaFoldDB" id="A0A517XNL4"/>
<dbReference type="EMBL" id="CP036273">
    <property type="protein sequence ID" value="QDU19105.1"/>
    <property type="molecule type" value="Genomic_DNA"/>
</dbReference>